<dbReference type="AlphaFoldDB" id="A0A6J7GK61"/>
<keyword evidence="1" id="KW-1133">Transmembrane helix</keyword>
<feature type="transmembrane region" description="Helical" evidence="1">
    <location>
        <begin position="139"/>
        <end position="159"/>
    </location>
</feature>
<evidence type="ECO:0000313" key="2">
    <source>
        <dbReference type="EMBL" id="CAB4907028.1"/>
    </source>
</evidence>
<evidence type="ECO:0000256" key="1">
    <source>
        <dbReference type="SAM" id="Phobius"/>
    </source>
</evidence>
<dbReference type="EMBL" id="CAFBMR010000011">
    <property type="protein sequence ID" value="CAB4907028.1"/>
    <property type="molecule type" value="Genomic_DNA"/>
</dbReference>
<sequence>MSTNDAKNDTDNDSTSRALVRGGATLLSASITGLLLGAGIAWIVGNSMGTWLLGRSAGITAYVLLTIVTLTGLWLSHPKRYRWRRPSPPTRIRIHIVLTVFTLVFLIMHIVALVMDPYAKVGWIGAVLPFGSGYRPLPVTLGLISVWAGLIAGITAALAGRMGRWWAPLHKAAGLTWVLAWLHSVLSGSDTTVIVVLYIVTGVMMLGMAIWRYSAKTPADAQAEFHAEVTR</sequence>
<proteinExistence type="predicted"/>
<protein>
    <submittedName>
        <fullName evidence="2">Unannotated protein</fullName>
    </submittedName>
</protein>
<accession>A0A6J7GK61</accession>
<keyword evidence="1" id="KW-0812">Transmembrane</keyword>
<feature type="transmembrane region" description="Helical" evidence="1">
    <location>
        <begin position="192"/>
        <end position="211"/>
    </location>
</feature>
<keyword evidence="1" id="KW-0472">Membrane</keyword>
<reference evidence="2" key="1">
    <citation type="submission" date="2020-05" db="EMBL/GenBank/DDBJ databases">
        <authorList>
            <person name="Chiriac C."/>
            <person name="Salcher M."/>
            <person name="Ghai R."/>
            <person name="Kavagutti S V."/>
        </authorList>
    </citation>
    <scope>NUCLEOTIDE SEQUENCE</scope>
</reference>
<feature type="transmembrane region" description="Helical" evidence="1">
    <location>
        <begin position="56"/>
        <end position="75"/>
    </location>
</feature>
<gene>
    <name evidence="2" type="ORF">UFOPK3610_00507</name>
</gene>
<name>A0A6J7GK61_9ZZZZ</name>
<organism evidence="2">
    <name type="scientific">freshwater metagenome</name>
    <dbReference type="NCBI Taxonomy" id="449393"/>
    <lineage>
        <taxon>unclassified sequences</taxon>
        <taxon>metagenomes</taxon>
        <taxon>ecological metagenomes</taxon>
    </lineage>
</organism>
<feature type="transmembrane region" description="Helical" evidence="1">
    <location>
        <begin position="96"/>
        <end position="119"/>
    </location>
</feature>
<feature type="transmembrane region" description="Helical" evidence="1">
    <location>
        <begin position="24"/>
        <end position="44"/>
    </location>
</feature>
<feature type="transmembrane region" description="Helical" evidence="1">
    <location>
        <begin position="166"/>
        <end position="186"/>
    </location>
</feature>